<proteinExistence type="predicted"/>
<evidence type="ECO:0000313" key="1">
    <source>
        <dbReference type="EMBL" id="GAG29347.1"/>
    </source>
</evidence>
<reference evidence="1" key="1">
    <citation type="journal article" date="2014" name="Front. Microbiol.">
        <title>High frequency of phylogenetically diverse reductive dehalogenase-homologous genes in deep subseafloor sedimentary metagenomes.</title>
        <authorList>
            <person name="Kawai M."/>
            <person name="Futagami T."/>
            <person name="Toyoda A."/>
            <person name="Takaki Y."/>
            <person name="Nishi S."/>
            <person name="Hori S."/>
            <person name="Arai W."/>
            <person name="Tsubouchi T."/>
            <person name="Morono Y."/>
            <person name="Uchiyama I."/>
            <person name="Ito T."/>
            <person name="Fujiyama A."/>
            <person name="Inagaki F."/>
            <person name="Takami H."/>
        </authorList>
    </citation>
    <scope>NUCLEOTIDE SEQUENCE</scope>
    <source>
        <strain evidence="1">Expedition CK06-06</strain>
    </source>
</reference>
<accession>X0X1N8</accession>
<organism evidence="1">
    <name type="scientific">marine sediment metagenome</name>
    <dbReference type="NCBI Taxonomy" id="412755"/>
    <lineage>
        <taxon>unclassified sequences</taxon>
        <taxon>metagenomes</taxon>
        <taxon>ecological metagenomes</taxon>
    </lineage>
</organism>
<comment type="caution">
    <text evidence="1">The sequence shown here is derived from an EMBL/GenBank/DDBJ whole genome shotgun (WGS) entry which is preliminary data.</text>
</comment>
<feature type="non-terminal residue" evidence="1">
    <location>
        <position position="55"/>
    </location>
</feature>
<gene>
    <name evidence="1" type="ORF">S01H1_69863</name>
</gene>
<sequence>MNKKILGFALDNALKYEGKANVNAVLGRTFSEFKNVDKLIIVKEIKDVVKKVNNW</sequence>
<protein>
    <submittedName>
        <fullName evidence="1">Uncharacterized protein</fullName>
    </submittedName>
</protein>
<dbReference type="EMBL" id="BARS01046410">
    <property type="protein sequence ID" value="GAG29347.1"/>
    <property type="molecule type" value="Genomic_DNA"/>
</dbReference>
<name>X0X1N8_9ZZZZ</name>
<dbReference type="AlphaFoldDB" id="X0X1N8"/>